<organism evidence="2 3">
    <name type="scientific">Dryococelus australis</name>
    <dbReference type="NCBI Taxonomy" id="614101"/>
    <lineage>
        <taxon>Eukaryota</taxon>
        <taxon>Metazoa</taxon>
        <taxon>Ecdysozoa</taxon>
        <taxon>Arthropoda</taxon>
        <taxon>Hexapoda</taxon>
        <taxon>Insecta</taxon>
        <taxon>Pterygota</taxon>
        <taxon>Neoptera</taxon>
        <taxon>Polyneoptera</taxon>
        <taxon>Phasmatodea</taxon>
        <taxon>Verophasmatodea</taxon>
        <taxon>Anareolatae</taxon>
        <taxon>Phasmatidae</taxon>
        <taxon>Eurycanthinae</taxon>
        <taxon>Dryococelus</taxon>
    </lineage>
</organism>
<comment type="caution">
    <text evidence="2">The sequence shown here is derived from an EMBL/GenBank/DDBJ whole genome shotgun (WGS) entry which is preliminary data.</text>
</comment>
<feature type="region of interest" description="Disordered" evidence="1">
    <location>
        <begin position="263"/>
        <end position="296"/>
    </location>
</feature>
<gene>
    <name evidence="2" type="ORF">PR048_024765</name>
</gene>
<evidence type="ECO:0000313" key="2">
    <source>
        <dbReference type="EMBL" id="KAJ8873928.1"/>
    </source>
</evidence>
<evidence type="ECO:0000313" key="3">
    <source>
        <dbReference type="Proteomes" id="UP001159363"/>
    </source>
</evidence>
<feature type="compositionally biased region" description="Basic and acidic residues" evidence="1">
    <location>
        <begin position="263"/>
        <end position="277"/>
    </location>
</feature>
<dbReference type="Proteomes" id="UP001159363">
    <property type="component" value="Chromosome 9"/>
</dbReference>
<proteinExistence type="predicted"/>
<sequence length="438" mass="50403">MKGRGKREIPEKTRLPTASSSTIPTCDFEEIVVFTTPEWGRIWAGPARILRSDLATLAEQRNLPALYDVWAVRRCQSLTVYRSCNPCALLLRRFIVAIEQITSNKIAFKRVYTEVTFAIGSEFIRHALDDSAPIADMKRNKSVWDYLVDSRIVRDGVTILDSQEWQRYQPCYHGHKSFREQHLSLTMPDYHRHRRHRDYEHVPARAVCSTGRGGIVVRLLASHQVEPGLIPSGVTPGFSRVGIVPNDAADRRPMGDIEVSMEQRRNERAGETGDLRENPPTNGMVRHDSHMRKSGVTRPEIEPETIYIERLKRYIYSMGRVAAASCSCEDQGGRRFDSSSPTLWQHSEYLGPELTFQWFGTPLSPCRTIWISPHLLCEWHEVLEVILWHAHDKERIVRPCRGKYTQSLESFFFFSMRANSLSQGRKQWPLIRNCALLV</sequence>
<feature type="region of interest" description="Disordered" evidence="1">
    <location>
        <begin position="1"/>
        <end position="21"/>
    </location>
</feature>
<protein>
    <submittedName>
        <fullName evidence="2">Uncharacterized protein</fullName>
    </submittedName>
</protein>
<accession>A0ABQ9GPJ5</accession>
<dbReference type="EMBL" id="JARBHB010000010">
    <property type="protein sequence ID" value="KAJ8873928.1"/>
    <property type="molecule type" value="Genomic_DNA"/>
</dbReference>
<keyword evidence="3" id="KW-1185">Reference proteome</keyword>
<name>A0ABQ9GPJ5_9NEOP</name>
<reference evidence="2 3" key="1">
    <citation type="submission" date="2023-02" db="EMBL/GenBank/DDBJ databases">
        <title>LHISI_Scaffold_Assembly.</title>
        <authorList>
            <person name="Stuart O.P."/>
            <person name="Cleave R."/>
            <person name="Magrath M.J.L."/>
            <person name="Mikheyev A.S."/>
        </authorList>
    </citation>
    <scope>NUCLEOTIDE SEQUENCE [LARGE SCALE GENOMIC DNA]</scope>
    <source>
        <strain evidence="2">Daus_M_001</strain>
        <tissue evidence="2">Leg muscle</tissue>
    </source>
</reference>
<feature type="compositionally biased region" description="Basic and acidic residues" evidence="1">
    <location>
        <begin position="1"/>
        <end position="14"/>
    </location>
</feature>
<evidence type="ECO:0000256" key="1">
    <source>
        <dbReference type="SAM" id="MobiDB-lite"/>
    </source>
</evidence>